<organism evidence="11 12">
    <name type="scientific">Babesia microti (strain RI)</name>
    <dbReference type="NCBI Taxonomy" id="1133968"/>
    <lineage>
        <taxon>Eukaryota</taxon>
        <taxon>Sar</taxon>
        <taxon>Alveolata</taxon>
        <taxon>Apicomplexa</taxon>
        <taxon>Aconoidasida</taxon>
        <taxon>Piroplasmida</taxon>
        <taxon>Babesiidae</taxon>
        <taxon>Babesia</taxon>
    </lineage>
</organism>
<keyword evidence="4" id="KW-0862">Zinc</keyword>
<dbReference type="AlphaFoldDB" id="A0A0K3AT77"/>
<keyword evidence="9" id="KW-0999">Mitochondrion inner membrane</keyword>
<dbReference type="PANTHER" id="PTHR11038">
    <property type="entry name" value="MITOCHONDRIAL IMPORT INNER MEMBRANE TRANSLOCASE SUBUNIT TIM10"/>
    <property type="match status" value="1"/>
</dbReference>
<dbReference type="OMA" id="VGENMQK"/>
<dbReference type="Gene3D" id="1.10.287.810">
    <property type="entry name" value="Mitochondrial import inner membrane translocase subunit tim13 like domains"/>
    <property type="match status" value="1"/>
</dbReference>
<evidence type="ECO:0000256" key="2">
    <source>
        <dbReference type="ARBA" id="ARBA00022448"/>
    </source>
</evidence>
<keyword evidence="12" id="KW-1185">Reference proteome</keyword>
<comment type="similarity">
    <text evidence="1 9">Belongs to the small Tim family.</text>
</comment>
<name>A0A0K3AT77_BABMR</name>
<gene>
    <name evidence="11" type="ORF">BMR1_03g00835</name>
</gene>
<reference evidence="11 12" key="3">
    <citation type="journal article" date="2016" name="Sci. Rep.">
        <title>Genome-wide diversity and gene expression profiling of Babesia microti isolates identify polymorphic genes that mediate host-pathogen interactions.</title>
        <authorList>
            <person name="Silva J.C."/>
            <person name="Cornillot E."/>
            <person name="McCracken C."/>
            <person name="Usmani-Brown S."/>
            <person name="Dwivedi A."/>
            <person name="Ifeonu O.O."/>
            <person name="Crabtree J."/>
            <person name="Gotia H.T."/>
            <person name="Virji A.Z."/>
            <person name="Reynes C."/>
            <person name="Colinge J."/>
            <person name="Kumar V."/>
            <person name="Lawres L."/>
            <person name="Pazzi J.E."/>
            <person name="Pablo J.V."/>
            <person name="Hung C."/>
            <person name="Brancato J."/>
            <person name="Kumari P."/>
            <person name="Orvis J."/>
            <person name="Tretina K."/>
            <person name="Chibucos M."/>
            <person name="Ott S."/>
            <person name="Sadzewicz L."/>
            <person name="Sengamalay N."/>
            <person name="Shetty A.C."/>
            <person name="Su Q."/>
            <person name="Tallon L."/>
            <person name="Fraser C.M."/>
            <person name="Frutos R."/>
            <person name="Molina D.M."/>
            <person name="Krause P.J."/>
            <person name="Ben Mamoun C."/>
        </authorList>
    </citation>
    <scope>NUCLEOTIDE SEQUENCE [LARGE SCALE GENOMIC DNA]</scope>
    <source>
        <strain evidence="11 12">RI</strain>
    </source>
</reference>
<evidence type="ECO:0000256" key="4">
    <source>
        <dbReference type="ARBA" id="ARBA00022833"/>
    </source>
</evidence>
<dbReference type="InterPro" id="IPR035427">
    <property type="entry name" value="Tim10-like_dom_sf"/>
</dbReference>
<reference evidence="11 12" key="1">
    <citation type="journal article" date="2012" name="Nucleic Acids Res.">
        <title>Sequencing of the smallest Apicomplexan genome from the human pathogen Babesia microti.</title>
        <authorList>
            <person name="Cornillot E."/>
            <person name="Hadj-Kaddour K."/>
            <person name="Dassouli A."/>
            <person name="Noel B."/>
            <person name="Ranwez V."/>
            <person name="Vacherie B."/>
            <person name="Augagneur Y."/>
            <person name="Bres V."/>
            <person name="Duclos A."/>
            <person name="Randazzo S."/>
            <person name="Carcy B."/>
            <person name="Debierre-Grockiego F."/>
            <person name="Delbecq S."/>
            <person name="Moubri-Menage K."/>
            <person name="Shams-Eldin H."/>
            <person name="Usmani-Brown S."/>
            <person name="Bringaud F."/>
            <person name="Wincker P."/>
            <person name="Vivares C.P."/>
            <person name="Schwarz R.T."/>
            <person name="Schetters T.P."/>
            <person name="Krause P.J."/>
            <person name="Gorenflot A."/>
            <person name="Berry V."/>
            <person name="Barbe V."/>
            <person name="Ben Mamoun C."/>
        </authorList>
    </citation>
    <scope>NUCLEOTIDE SEQUENCE [LARGE SCALE GENOMIC DNA]</scope>
    <source>
        <strain evidence="11 12">RI</strain>
    </source>
</reference>
<comment type="subunit">
    <text evidence="9">Heterohexamer.</text>
</comment>
<evidence type="ECO:0000256" key="3">
    <source>
        <dbReference type="ARBA" id="ARBA00022723"/>
    </source>
</evidence>
<reference evidence="11 12" key="2">
    <citation type="journal article" date="2013" name="PLoS ONE">
        <title>Whole genome mapping and re-organization of the nuclear and mitochondrial genomes of Babesia microti isolates.</title>
        <authorList>
            <person name="Cornillot E."/>
            <person name="Dassouli A."/>
            <person name="Garg A."/>
            <person name="Pachikara N."/>
            <person name="Randazzo S."/>
            <person name="Depoix D."/>
            <person name="Carcy B."/>
            <person name="Delbecq S."/>
            <person name="Frutos R."/>
            <person name="Silva J.C."/>
            <person name="Sutton R."/>
            <person name="Krause P.J."/>
            <person name="Mamoun C.B."/>
        </authorList>
    </citation>
    <scope>NUCLEOTIDE SEQUENCE [LARGE SCALE GENOMIC DNA]</scope>
    <source>
        <strain evidence="11 12">RI</strain>
    </source>
</reference>
<dbReference type="KEGG" id="bmic:BMR1_03g00835"/>
<sequence>MAPSNLDPVKVAIAEVKGMADMFKRIQDVCWNKCISSTKDAMLNPGEASCLDRCVFKYISVHQMTGKHLQEQSQA</sequence>
<evidence type="ECO:0000313" key="11">
    <source>
        <dbReference type="EMBL" id="CTQ40766.1"/>
    </source>
</evidence>
<evidence type="ECO:0000256" key="6">
    <source>
        <dbReference type="ARBA" id="ARBA00023010"/>
    </source>
</evidence>
<keyword evidence="6 9" id="KW-0811">Translocation</keyword>
<dbReference type="SUPFAM" id="SSF144122">
    <property type="entry name" value="Tim10-like"/>
    <property type="match status" value="1"/>
</dbReference>
<dbReference type="Proteomes" id="UP000002899">
    <property type="component" value="Chromosome III"/>
</dbReference>
<dbReference type="GO" id="GO:0046872">
    <property type="term" value="F:metal ion binding"/>
    <property type="evidence" value="ECO:0007669"/>
    <property type="project" value="UniProtKB-KW"/>
</dbReference>
<dbReference type="Pfam" id="PF02953">
    <property type="entry name" value="zf-Tim10_DDP"/>
    <property type="match status" value="1"/>
</dbReference>
<comment type="subcellular location">
    <subcellularLocation>
        <location evidence="9">Mitochondrion inner membrane</location>
        <topology evidence="9">Peripheral membrane protein</topology>
        <orientation evidence="9">Intermembrane side</orientation>
    </subcellularLocation>
</comment>
<evidence type="ECO:0000256" key="8">
    <source>
        <dbReference type="ARBA" id="ARBA00023157"/>
    </source>
</evidence>
<dbReference type="VEuPathDB" id="PiroplasmaDB:BMR1_03g00835"/>
<keyword evidence="2 9" id="KW-0813">Transport</keyword>
<dbReference type="OrthoDB" id="274922at2759"/>
<keyword evidence="3" id="KW-0479">Metal-binding</keyword>
<dbReference type="GO" id="GO:0005743">
    <property type="term" value="C:mitochondrial inner membrane"/>
    <property type="evidence" value="ECO:0007669"/>
    <property type="project" value="UniProtKB-SubCell"/>
</dbReference>
<dbReference type="GO" id="GO:0015031">
    <property type="term" value="P:protein transport"/>
    <property type="evidence" value="ECO:0007669"/>
    <property type="project" value="UniProtKB-KW"/>
</dbReference>
<evidence type="ECO:0000256" key="1">
    <source>
        <dbReference type="ARBA" id="ARBA00006720"/>
    </source>
</evidence>
<keyword evidence="9" id="KW-0143">Chaperone</keyword>
<dbReference type="PANTHER" id="PTHR11038:SF16">
    <property type="entry name" value="MITOCHONDRIAL IMPORT INNER MEMBRANE TRANSLOCASE SUBUNIT TIM10"/>
    <property type="match status" value="1"/>
</dbReference>
<accession>A0A0K3AT77</accession>
<evidence type="ECO:0000256" key="9">
    <source>
        <dbReference type="RuleBase" id="RU367043"/>
    </source>
</evidence>
<dbReference type="GO" id="GO:0045039">
    <property type="term" value="P:protein insertion into mitochondrial inner membrane"/>
    <property type="evidence" value="ECO:0007669"/>
    <property type="project" value="TreeGrafter"/>
</dbReference>
<proteinExistence type="inferred from homology"/>
<comment type="function">
    <text evidence="9">Mitochondrial intermembrane chaperone that participates in the import and insertion of some multi-pass transmembrane proteins into the mitochondrial inner membrane. Also required for the transfer of beta-barrel precursors from the TOM complex to the sorting and assembly machinery (SAM complex) of the outer membrane. Acts as a chaperone-like protein that protects the hydrophobic precursors from aggregation and guide them through the mitochondrial intermembrane space.</text>
</comment>
<protein>
    <recommendedName>
        <fullName evidence="9">Mitochondrial import inner membrane translocase subunit</fullName>
    </recommendedName>
</protein>
<dbReference type="InterPro" id="IPR004217">
    <property type="entry name" value="Tim10-like"/>
</dbReference>
<keyword evidence="8 9" id="KW-1015">Disulfide bond</keyword>
<evidence type="ECO:0000313" key="12">
    <source>
        <dbReference type="Proteomes" id="UP000002899"/>
    </source>
</evidence>
<evidence type="ECO:0000256" key="5">
    <source>
        <dbReference type="ARBA" id="ARBA00022927"/>
    </source>
</evidence>
<feature type="domain" description="Tim10-like" evidence="10">
    <location>
        <begin position="13"/>
        <end position="71"/>
    </location>
</feature>
<comment type="domain">
    <text evidence="9">The twin CX3C motif contains 4 conserved Cys residues that form 2 disulfide bonds in the mitochondrial intermembrane space.</text>
</comment>
<evidence type="ECO:0000256" key="7">
    <source>
        <dbReference type="ARBA" id="ARBA00023128"/>
    </source>
</evidence>
<keyword evidence="9" id="KW-0472">Membrane</keyword>
<keyword evidence="5 9" id="KW-0653">Protein transport</keyword>
<keyword evidence="7 9" id="KW-0496">Mitochondrion</keyword>
<dbReference type="GeneID" id="24424800"/>
<dbReference type="RefSeq" id="XP_012648777.1">
    <property type="nucleotide sequence ID" value="XM_012793323.1"/>
</dbReference>
<evidence type="ECO:0000259" key="10">
    <source>
        <dbReference type="Pfam" id="PF02953"/>
    </source>
</evidence>
<dbReference type="EMBL" id="LN871598">
    <property type="protein sequence ID" value="CTQ40766.1"/>
    <property type="molecule type" value="Genomic_DNA"/>
</dbReference>